<dbReference type="EMBL" id="CP143785">
    <property type="protein sequence ID" value="WVN87076.1"/>
    <property type="molecule type" value="Genomic_DNA"/>
</dbReference>
<feature type="region of interest" description="Disordered" evidence="1">
    <location>
        <begin position="138"/>
        <end position="157"/>
    </location>
</feature>
<evidence type="ECO:0000313" key="2">
    <source>
        <dbReference type="EMBL" id="WVN87076.1"/>
    </source>
</evidence>
<feature type="compositionally biased region" description="Low complexity" evidence="1">
    <location>
        <begin position="10"/>
        <end position="23"/>
    </location>
</feature>
<feature type="region of interest" description="Disordered" evidence="1">
    <location>
        <begin position="1"/>
        <end position="90"/>
    </location>
</feature>
<keyword evidence="3" id="KW-1185">Reference proteome</keyword>
<reference evidence="2" key="1">
    <citation type="submission" date="2016-06" db="EMBL/GenBank/DDBJ databases">
        <authorList>
            <person name="Cuomo C."/>
            <person name="Litvintseva A."/>
            <person name="Heitman J."/>
            <person name="Chen Y."/>
            <person name="Sun S."/>
            <person name="Springer D."/>
            <person name="Dromer F."/>
            <person name="Young S."/>
            <person name="Zeng Q."/>
            <person name="Chapman S."/>
            <person name="Gujja S."/>
            <person name="Saif S."/>
            <person name="Birren B."/>
        </authorList>
    </citation>
    <scope>NUCLEOTIDE SEQUENCE</scope>
    <source>
        <strain evidence="2">CBS 7841</strain>
    </source>
</reference>
<proteinExistence type="predicted"/>
<evidence type="ECO:0000313" key="3">
    <source>
        <dbReference type="Proteomes" id="UP000094043"/>
    </source>
</evidence>
<dbReference type="RefSeq" id="XP_066067776.1">
    <property type="nucleotide sequence ID" value="XM_066211679.1"/>
</dbReference>
<protein>
    <submittedName>
        <fullName evidence="2">Uncharacterized protein</fullName>
    </submittedName>
</protein>
<sequence length="157" mass="16199">MSNFQPSPSPAGSSHAAASAAEPIGLEQRKAATSPPIDPSKLNNQPASLPPQPENDSPYKESIFPPLHSPVDGPPQYPGQSFSPPQDSAYLDMGAPIELASHPTIAETGILASGGESGPKSGQLKRVEKSDGSIIKLGSLGGDGLKIKPPVSREDDE</sequence>
<dbReference type="KEGG" id="cdep:91086464"/>
<evidence type="ECO:0000256" key="1">
    <source>
        <dbReference type="SAM" id="MobiDB-lite"/>
    </source>
</evidence>
<gene>
    <name evidence="2" type="ORF">L203_102252</name>
</gene>
<dbReference type="Proteomes" id="UP000094043">
    <property type="component" value="Chromosome 2"/>
</dbReference>
<name>A0AAJ8M0X9_9TREE</name>
<feature type="region of interest" description="Disordered" evidence="1">
    <location>
        <begin position="109"/>
        <end position="129"/>
    </location>
</feature>
<dbReference type="GeneID" id="91086464"/>
<organism evidence="2 3">
    <name type="scientific">Cryptococcus depauperatus CBS 7841</name>
    <dbReference type="NCBI Taxonomy" id="1295531"/>
    <lineage>
        <taxon>Eukaryota</taxon>
        <taxon>Fungi</taxon>
        <taxon>Dikarya</taxon>
        <taxon>Basidiomycota</taxon>
        <taxon>Agaricomycotina</taxon>
        <taxon>Tremellomycetes</taxon>
        <taxon>Tremellales</taxon>
        <taxon>Cryptococcaceae</taxon>
        <taxon>Cryptococcus</taxon>
    </lineage>
</organism>
<dbReference type="AlphaFoldDB" id="A0AAJ8M0X9"/>
<reference evidence="2" key="3">
    <citation type="submission" date="2024-01" db="EMBL/GenBank/DDBJ databases">
        <authorList>
            <person name="Coelho M.A."/>
            <person name="David-Palma M."/>
            <person name="Shea T."/>
            <person name="Sun S."/>
            <person name="Cuomo C.A."/>
            <person name="Heitman J."/>
        </authorList>
    </citation>
    <scope>NUCLEOTIDE SEQUENCE</scope>
    <source>
        <strain evidence="2">CBS 7841</strain>
    </source>
</reference>
<accession>A0AAJ8M0X9</accession>
<reference evidence="2" key="2">
    <citation type="journal article" date="2022" name="Elife">
        <title>Obligate sexual reproduction of a homothallic fungus closely related to the Cryptococcus pathogenic species complex.</title>
        <authorList>
            <person name="Passer A.R."/>
            <person name="Clancey S.A."/>
            <person name="Shea T."/>
            <person name="David-Palma M."/>
            <person name="Averette A.F."/>
            <person name="Boekhout T."/>
            <person name="Porcel B.M."/>
            <person name="Nowrousian M."/>
            <person name="Cuomo C.A."/>
            <person name="Sun S."/>
            <person name="Heitman J."/>
            <person name="Coelho M.A."/>
        </authorList>
    </citation>
    <scope>NUCLEOTIDE SEQUENCE</scope>
    <source>
        <strain evidence="2">CBS 7841</strain>
    </source>
</reference>